<protein>
    <submittedName>
        <fullName evidence="2">Uncharacterized protein</fullName>
    </submittedName>
</protein>
<evidence type="ECO:0000313" key="2">
    <source>
        <dbReference type="EMBL" id="SVD52801.1"/>
    </source>
</evidence>
<evidence type="ECO:0000256" key="1">
    <source>
        <dbReference type="SAM" id="Phobius"/>
    </source>
</evidence>
<keyword evidence="1" id="KW-0472">Membrane</keyword>
<proteinExistence type="predicted"/>
<dbReference type="EMBL" id="UINC01156406">
    <property type="protein sequence ID" value="SVD52801.1"/>
    <property type="molecule type" value="Genomic_DNA"/>
</dbReference>
<sequence length="65" mass="7620">MSLLNKRKDKSETSDKRKDRREFRLDKIIEKTQLMIAKAARWKWLAAVIGVALLFYLAFTAKGCF</sequence>
<keyword evidence="1" id="KW-0812">Transmembrane</keyword>
<keyword evidence="1" id="KW-1133">Transmembrane helix</keyword>
<reference evidence="2" key="1">
    <citation type="submission" date="2018-05" db="EMBL/GenBank/DDBJ databases">
        <authorList>
            <person name="Lanie J.A."/>
            <person name="Ng W.-L."/>
            <person name="Kazmierczak K.M."/>
            <person name="Andrzejewski T.M."/>
            <person name="Davidsen T.M."/>
            <person name="Wayne K.J."/>
            <person name="Tettelin H."/>
            <person name="Glass J.I."/>
            <person name="Rusch D."/>
            <person name="Podicherti R."/>
            <person name="Tsui H.-C.T."/>
            <person name="Winkler M.E."/>
        </authorList>
    </citation>
    <scope>NUCLEOTIDE SEQUENCE</scope>
</reference>
<accession>A0A382W3U5</accession>
<feature type="transmembrane region" description="Helical" evidence="1">
    <location>
        <begin position="42"/>
        <end position="59"/>
    </location>
</feature>
<dbReference type="AlphaFoldDB" id="A0A382W3U5"/>
<name>A0A382W3U5_9ZZZZ</name>
<gene>
    <name evidence="2" type="ORF">METZ01_LOCUS405655</name>
</gene>
<organism evidence="2">
    <name type="scientific">marine metagenome</name>
    <dbReference type="NCBI Taxonomy" id="408172"/>
    <lineage>
        <taxon>unclassified sequences</taxon>
        <taxon>metagenomes</taxon>
        <taxon>ecological metagenomes</taxon>
    </lineage>
</organism>